<keyword evidence="2" id="KW-1185">Reference proteome</keyword>
<reference evidence="2" key="1">
    <citation type="journal article" date="2013" name="Stand. Genomic Sci.">
        <title>Complete genome sequence of the moderate thermophile Anaerobaculum mobile type strain (NGA(T)).</title>
        <authorList>
            <person name="Mavromatis K."/>
            <person name="Stackebrandt E."/>
            <person name="Held B."/>
            <person name="Lapidus A."/>
            <person name="Nolan M."/>
            <person name="Lucas S."/>
            <person name="Hammon N."/>
            <person name="Deshpande S."/>
            <person name="Cheng J.F."/>
            <person name="Tapia R."/>
            <person name="Goodwin L.A."/>
            <person name="Pitluck S."/>
            <person name="Liolios K."/>
            <person name="Pagani I."/>
            <person name="Ivanova N."/>
            <person name="Mikhailova N."/>
            <person name="Huntemann M."/>
            <person name="Pati A."/>
            <person name="Chen A."/>
            <person name="Palaniappan K."/>
            <person name="Land M."/>
            <person name="Rohde M."/>
            <person name="Spring S."/>
            <person name="Goker M."/>
            <person name="Woyke T."/>
            <person name="Detter J.C."/>
            <person name="Bristow J."/>
            <person name="Eisen J.A."/>
            <person name="Markowitz V."/>
            <person name="Hugenholtz P."/>
            <person name="Klenk H.P."/>
            <person name="Kyrpides N.C."/>
        </authorList>
    </citation>
    <scope>NUCLEOTIDE SEQUENCE</scope>
    <source>
        <strain evidence="2">ATCC BAA-54 / DSM 13181 / NGA</strain>
    </source>
</reference>
<dbReference type="KEGG" id="amo:Anamo_1025"/>
<protein>
    <submittedName>
        <fullName evidence="1">Uncharacterized protein</fullName>
    </submittedName>
</protein>
<dbReference type="Proteomes" id="UP000006061">
    <property type="component" value="Chromosome"/>
</dbReference>
<dbReference type="STRING" id="891968.Anamo_1025"/>
<gene>
    <name evidence="1" type="ordered locus">Anamo_1025</name>
</gene>
<dbReference type="HOGENOM" id="CLU_174548_0_0_0"/>
<organism evidence="1 2">
    <name type="scientific">Acetomicrobium mobile (strain ATCC BAA-54 / DSM 13181 / JCM 12221 / NGA)</name>
    <name type="common">Anaerobaculum mobile</name>
    <dbReference type="NCBI Taxonomy" id="891968"/>
    <lineage>
        <taxon>Bacteria</taxon>
        <taxon>Thermotogati</taxon>
        <taxon>Synergistota</taxon>
        <taxon>Synergistia</taxon>
        <taxon>Synergistales</taxon>
        <taxon>Acetomicrobiaceae</taxon>
        <taxon>Acetomicrobium</taxon>
    </lineage>
</organism>
<dbReference type="EMBL" id="CP003198">
    <property type="protein sequence ID" value="AFM21650.1"/>
    <property type="molecule type" value="Genomic_DNA"/>
</dbReference>
<evidence type="ECO:0000313" key="2">
    <source>
        <dbReference type="Proteomes" id="UP000006061"/>
    </source>
</evidence>
<dbReference type="eggNOG" id="ENOG50338UY">
    <property type="taxonomic scope" value="Bacteria"/>
</dbReference>
<evidence type="ECO:0000313" key="1">
    <source>
        <dbReference type="EMBL" id="AFM21650.1"/>
    </source>
</evidence>
<sequence length="84" mass="9721">MCKIVTDEEHEHIHSHTDDPLEIAEMLRETLAEELDSMSELAATWHMIDDETIQKKLMEAVRAKQKTVSLLFEALQESEKKAWG</sequence>
<proteinExistence type="predicted"/>
<name>I4BWJ3_ACEMN</name>
<accession>I4BWJ3</accession>
<dbReference type="AlphaFoldDB" id="I4BWJ3"/>